<dbReference type="GO" id="GO:0005886">
    <property type="term" value="C:plasma membrane"/>
    <property type="evidence" value="ECO:0007669"/>
    <property type="project" value="UniProtKB-SubCell"/>
</dbReference>
<comment type="subcellular location">
    <subcellularLocation>
        <location evidence="1">Cell membrane</location>
        <topology evidence="1">Multi-pass membrane protein</topology>
    </subcellularLocation>
</comment>
<evidence type="ECO:0000256" key="4">
    <source>
        <dbReference type="ARBA" id="ARBA00022679"/>
    </source>
</evidence>
<dbReference type="Proteomes" id="UP000757435">
    <property type="component" value="Unassembled WGS sequence"/>
</dbReference>
<protein>
    <submittedName>
        <fullName evidence="10">Glycosyltransferase family 39 protein</fullName>
        <ecNumber evidence="10">2.4.-.-</ecNumber>
    </submittedName>
</protein>
<sequence length="553" mass="61969">MKINRYSYPNWLNWVLILAIALGVCFRFVNLDRKIFWHDEVYTVMRAAGYTRGEIDQEIFQNKVFVAADLQKFQQIKPGSTPADTVQSLKAEDPQHPPLYFLMARFWMGTFGNSIFAARLLPALLSLLSLPLMYLLAIELFAARLVALLATALLALSPFDVLFAQTERQYGLLATAVIGSTWLLLRALRRRSLLAWGLYSLSVAIGLYTHPFYALTMVTHGFCVVLFSIFGCGKQVNAIDDKTGLPKIQLTSSPIAAETLSPALRWQWLLGYGVANIAALLLYSPWIEVLKNNTDRAMSTTDWARVIVGIDYLLKLWTLTFTSLFFDLDFGFDNPLTYLARLPFVALIWVAMIILYQLTPRATWIVVLKSILVPFLLLALPDLIMGGKRSAVSRYLISSFPGIQLAVAFLLAIGLGSGRQIGRWALALLFTASIISCGTSAIAETWWSKDLSYSNAEVAQFINTETPGGASTLVMSDIGDDYTNTGDLISLSYRLQDAVRLYLVKQPPDLEPLTNETHVLVFRPSVVMRQAILQKGWRLEMVSKPGRLWRLQQ</sequence>
<evidence type="ECO:0000256" key="8">
    <source>
        <dbReference type="SAM" id="Phobius"/>
    </source>
</evidence>
<evidence type="ECO:0000256" key="6">
    <source>
        <dbReference type="ARBA" id="ARBA00022989"/>
    </source>
</evidence>
<evidence type="ECO:0000256" key="7">
    <source>
        <dbReference type="ARBA" id="ARBA00023136"/>
    </source>
</evidence>
<evidence type="ECO:0000256" key="3">
    <source>
        <dbReference type="ARBA" id="ARBA00022676"/>
    </source>
</evidence>
<keyword evidence="6 8" id="KW-1133">Transmembrane helix</keyword>
<evidence type="ECO:0000256" key="5">
    <source>
        <dbReference type="ARBA" id="ARBA00022692"/>
    </source>
</evidence>
<keyword evidence="3 10" id="KW-0328">Glycosyltransferase</keyword>
<proteinExistence type="predicted"/>
<reference evidence="10" key="2">
    <citation type="journal article" date="2022" name="Microbiol. Resour. Announc.">
        <title>Metagenome Sequencing to Explore Phylogenomics of Terrestrial Cyanobacteria.</title>
        <authorList>
            <person name="Ward R.D."/>
            <person name="Stajich J.E."/>
            <person name="Johansen J.R."/>
            <person name="Huntemann M."/>
            <person name="Clum A."/>
            <person name="Foster B."/>
            <person name="Foster B."/>
            <person name="Roux S."/>
            <person name="Palaniappan K."/>
            <person name="Varghese N."/>
            <person name="Mukherjee S."/>
            <person name="Reddy T.B.K."/>
            <person name="Daum C."/>
            <person name="Copeland A."/>
            <person name="Chen I.A."/>
            <person name="Ivanova N.N."/>
            <person name="Kyrpides N.C."/>
            <person name="Shapiro N."/>
            <person name="Eloe-Fadrosh E.A."/>
            <person name="Pietrasiak N."/>
        </authorList>
    </citation>
    <scope>NUCLEOTIDE SEQUENCE</scope>
    <source>
        <strain evidence="10">UHER 2000/2452</strain>
    </source>
</reference>
<keyword evidence="5 8" id="KW-0812">Transmembrane</keyword>
<dbReference type="InterPro" id="IPR038731">
    <property type="entry name" value="RgtA/B/C-like"/>
</dbReference>
<feature type="transmembrane region" description="Helical" evidence="8">
    <location>
        <begin position="306"/>
        <end position="326"/>
    </location>
</feature>
<feature type="domain" description="Glycosyltransferase RgtA/B/C/D-like" evidence="9">
    <location>
        <begin position="95"/>
        <end position="219"/>
    </location>
</feature>
<dbReference type="Pfam" id="PF13231">
    <property type="entry name" value="PMT_2"/>
    <property type="match status" value="1"/>
</dbReference>
<evidence type="ECO:0000256" key="1">
    <source>
        <dbReference type="ARBA" id="ARBA00004651"/>
    </source>
</evidence>
<comment type="caution">
    <text evidence="10">The sequence shown here is derived from an EMBL/GenBank/DDBJ whole genome shotgun (WGS) entry which is preliminary data.</text>
</comment>
<feature type="transmembrane region" description="Helical" evidence="8">
    <location>
        <begin position="364"/>
        <end position="383"/>
    </location>
</feature>
<organism evidence="10 11">
    <name type="scientific">Drouetiella hepatica Uher 2000/2452</name>
    <dbReference type="NCBI Taxonomy" id="904376"/>
    <lineage>
        <taxon>Bacteria</taxon>
        <taxon>Bacillati</taxon>
        <taxon>Cyanobacteriota</taxon>
        <taxon>Cyanophyceae</taxon>
        <taxon>Oculatellales</taxon>
        <taxon>Oculatellaceae</taxon>
        <taxon>Drouetiella</taxon>
    </lineage>
</organism>
<feature type="transmembrane region" description="Helical" evidence="8">
    <location>
        <begin position="338"/>
        <end position="358"/>
    </location>
</feature>
<dbReference type="GO" id="GO:0009103">
    <property type="term" value="P:lipopolysaccharide biosynthetic process"/>
    <property type="evidence" value="ECO:0007669"/>
    <property type="project" value="UniProtKB-ARBA"/>
</dbReference>
<dbReference type="PANTHER" id="PTHR33908">
    <property type="entry name" value="MANNOSYLTRANSFERASE YKCB-RELATED"/>
    <property type="match status" value="1"/>
</dbReference>
<accession>A0A951QDX3</accession>
<feature type="transmembrane region" description="Helical" evidence="8">
    <location>
        <begin position="395"/>
        <end position="415"/>
    </location>
</feature>
<keyword evidence="7 8" id="KW-0472">Membrane</keyword>
<feature type="transmembrane region" description="Helical" evidence="8">
    <location>
        <begin position="192"/>
        <end position="208"/>
    </location>
</feature>
<name>A0A951QDX3_9CYAN</name>
<evidence type="ECO:0000256" key="2">
    <source>
        <dbReference type="ARBA" id="ARBA00022475"/>
    </source>
</evidence>
<gene>
    <name evidence="10" type="ORF">KME15_20675</name>
</gene>
<feature type="transmembrane region" description="Helical" evidence="8">
    <location>
        <begin position="168"/>
        <end position="185"/>
    </location>
</feature>
<dbReference type="AlphaFoldDB" id="A0A951QDX3"/>
<dbReference type="PANTHER" id="PTHR33908:SF11">
    <property type="entry name" value="MEMBRANE PROTEIN"/>
    <property type="match status" value="1"/>
</dbReference>
<evidence type="ECO:0000313" key="10">
    <source>
        <dbReference type="EMBL" id="MBW4661097.1"/>
    </source>
</evidence>
<dbReference type="GO" id="GO:0016763">
    <property type="term" value="F:pentosyltransferase activity"/>
    <property type="evidence" value="ECO:0007669"/>
    <property type="project" value="TreeGrafter"/>
</dbReference>
<dbReference type="EMBL" id="JAHHHD010000030">
    <property type="protein sequence ID" value="MBW4661097.1"/>
    <property type="molecule type" value="Genomic_DNA"/>
</dbReference>
<evidence type="ECO:0000313" key="11">
    <source>
        <dbReference type="Proteomes" id="UP000757435"/>
    </source>
</evidence>
<reference evidence="10" key="1">
    <citation type="submission" date="2021-05" db="EMBL/GenBank/DDBJ databases">
        <authorList>
            <person name="Pietrasiak N."/>
            <person name="Ward R."/>
            <person name="Stajich J.E."/>
            <person name="Kurbessoian T."/>
        </authorList>
    </citation>
    <scope>NUCLEOTIDE SEQUENCE</scope>
    <source>
        <strain evidence="10">UHER 2000/2452</strain>
    </source>
</reference>
<keyword evidence="4 10" id="KW-0808">Transferase</keyword>
<feature type="transmembrane region" description="Helical" evidence="8">
    <location>
        <begin position="268"/>
        <end position="286"/>
    </location>
</feature>
<evidence type="ECO:0000259" key="9">
    <source>
        <dbReference type="Pfam" id="PF13231"/>
    </source>
</evidence>
<feature type="transmembrane region" description="Helical" evidence="8">
    <location>
        <begin position="421"/>
        <end position="443"/>
    </location>
</feature>
<keyword evidence="2" id="KW-1003">Cell membrane</keyword>
<dbReference type="InterPro" id="IPR050297">
    <property type="entry name" value="LipidA_mod_glycosyltrf_83"/>
</dbReference>
<feature type="transmembrane region" description="Helical" evidence="8">
    <location>
        <begin position="133"/>
        <end position="156"/>
    </location>
</feature>
<dbReference type="EC" id="2.4.-.-" evidence="10"/>
<feature type="transmembrane region" description="Helical" evidence="8">
    <location>
        <begin position="12"/>
        <end position="29"/>
    </location>
</feature>